<dbReference type="SUPFAM" id="SSF51905">
    <property type="entry name" value="FAD/NAD(P)-binding domain"/>
    <property type="match status" value="1"/>
</dbReference>
<feature type="chain" id="PRO_5034789887" description="GMC oxidoreductase" evidence="3">
    <location>
        <begin position="23"/>
        <end position="670"/>
    </location>
</feature>
<evidence type="ECO:0000256" key="2">
    <source>
        <dbReference type="PIRSR" id="PIRSR000137-2"/>
    </source>
</evidence>
<evidence type="ECO:0000256" key="1">
    <source>
        <dbReference type="ARBA" id="ARBA00010790"/>
    </source>
</evidence>
<keyword evidence="3" id="KW-0732">Signal</keyword>
<evidence type="ECO:0000313" key="6">
    <source>
        <dbReference type="EMBL" id="KAG4410605.1"/>
    </source>
</evidence>
<gene>
    <name evidence="6" type="ORF">IFR04_016258</name>
</gene>
<dbReference type="Pfam" id="PF00732">
    <property type="entry name" value="GMC_oxred_N"/>
    <property type="match status" value="1"/>
</dbReference>
<dbReference type="PIRSF" id="PIRSF000137">
    <property type="entry name" value="Alcohol_oxidase"/>
    <property type="match status" value="1"/>
</dbReference>
<dbReference type="Gene3D" id="3.50.50.60">
    <property type="entry name" value="FAD/NAD(P)-binding domain"/>
    <property type="match status" value="1"/>
</dbReference>
<dbReference type="AlphaFoldDB" id="A0A8H7VYP7"/>
<dbReference type="InterPro" id="IPR007867">
    <property type="entry name" value="GMC_OxRtase_C"/>
</dbReference>
<dbReference type="Pfam" id="PF05199">
    <property type="entry name" value="GMC_oxred_C"/>
    <property type="match status" value="1"/>
</dbReference>
<reference evidence="6" key="1">
    <citation type="submission" date="2021-02" db="EMBL/GenBank/DDBJ databases">
        <title>Genome sequence Cadophora malorum strain M34.</title>
        <authorList>
            <person name="Stefanovic E."/>
            <person name="Vu D."/>
            <person name="Scully C."/>
            <person name="Dijksterhuis J."/>
            <person name="Roader J."/>
            <person name="Houbraken J."/>
        </authorList>
    </citation>
    <scope>NUCLEOTIDE SEQUENCE</scope>
    <source>
        <strain evidence="6">M34</strain>
    </source>
</reference>
<comment type="cofactor">
    <cofactor evidence="2">
        <name>FAD</name>
        <dbReference type="ChEBI" id="CHEBI:57692"/>
    </cofactor>
</comment>
<dbReference type="Proteomes" id="UP000664132">
    <property type="component" value="Unassembled WGS sequence"/>
</dbReference>
<dbReference type="InterPro" id="IPR036188">
    <property type="entry name" value="FAD/NAD-bd_sf"/>
</dbReference>
<dbReference type="Gene3D" id="3.30.560.10">
    <property type="entry name" value="Glucose Oxidase, domain 3"/>
    <property type="match status" value="1"/>
</dbReference>
<feature type="domain" description="Glucose-methanol-choline oxidoreductase C-terminal" evidence="5">
    <location>
        <begin position="520"/>
        <end position="657"/>
    </location>
</feature>
<keyword evidence="7" id="KW-1185">Reference proteome</keyword>
<organism evidence="6 7">
    <name type="scientific">Cadophora malorum</name>
    <dbReference type="NCBI Taxonomy" id="108018"/>
    <lineage>
        <taxon>Eukaryota</taxon>
        <taxon>Fungi</taxon>
        <taxon>Dikarya</taxon>
        <taxon>Ascomycota</taxon>
        <taxon>Pezizomycotina</taxon>
        <taxon>Leotiomycetes</taxon>
        <taxon>Helotiales</taxon>
        <taxon>Ploettnerulaceae</taxon>
        <taxon>Cadophora</taxon>
    </lineage>
</organism>
<name>A0A8H7VYP7_9HELO</name>
<dbReference type="GO" id="GO:0050660">
    <property type="term" value="F:flavin adenine dinucleotide binding"/>
    <property type="evidence" value="ECO:0007669"/>
    <property type="project" value="InterPro"/>
</dbReference>
<feature type="binding site" evidence="2">
    <location>
        <position position="319"/>
    </location>
    <ligand>
        <name>FAD</name>
        <dbReference type="ChEBI" id="CHEBI:57692"/>
    </ligand>
</feature>
<feature type="domain" description="Glucose-methanol-choline oxidoreductase N-terminal" evidence="4">
    <location>
        <begin position="140"/>
        <end position="415"/>
    </location>
</feature>
<evidence type="ECO:0000259" key="4">
    <source>
        <dbReference type="Pfam" id="PF00732"/>
    </source>
</evidence>
<accession>A0A8H7VYP7</accession>
<comment type="similarity">
    <text evidence="1">Belongs to the GMC oxidoreductase family.</text>
</comment>
<dbReference type="InterPro" id="IPR000172">
    <property type="entry name" value="GMC_OxRdtase_N"/>
</dbReference>
<feature type="signal peptide" evidence="3">
    <location>
        <begin position="1"/>
        <end position="22"/>
    </location>
</feature>
<dbReference type="GO" id="GO:0016614">
    <property type="term" value="F:oxidoreductase activity, acting on CH-OH group of donors"/>
    <property type="evidence" value="ECO:0007669"/>
    <property type="project" value="InterPro"/>
</dbReference>
<sequence length="670" mass="72381">MLVLKNLHFLAILAALVPASVAVPVKEERQTTVLELQSYDYIVVGSGAGGGPLAARLAINGQKVLLLEAGDDQGETPQQSIPAFYPAASEYDPMSWDFFVRHYPDDAREALNQKATYTTPGGETYIGLDPPTGSTLKGIWYPRTGTLGGCATHNAMITVYPHDKDWSLIQSLTGDSSWAPENMRQYFERVERNTYLTNSTDNTASGHGFDGWLGTDEASLGLIADDSQMLSMVSAANSFGGTKPTVNVTDAESLATISPLDLNTAYPNRDSTEGLYRIPLHVSDGRRSSPRDFLLATANALNPDGSKKYQLDIRTHTFVTKVRFEENPGAVPRAVGVDFLVGESLYAADPRNTGNNTGTPGTVNATREVILSAGVFNTPQILKLSGVGPKTELEEFNISVVVDLPGVGTNLQDHYEISTVSKFETDFELLEGCTFLSTGPTDPCYVRYTTNATEKGPYATNLLPSAVLLKSSVAESDRDMFIFGGPVMFRGYFQGYTNAAIADTKHWSWVTLQAHQNNHAGTVTLNSANPLDVPSINFNFFDAGTTADGADAHDLAPMVEGINWSRKVSDSVSGKYSFTEEQPGAEVTTTEQIQDFVKNQAWGHHASCSAPIGADDDRLAVLDSHFRIRGVEGLRVVDASVFPKIPGFFPVAAIFMISEKAADIIIADNA</sequence>
<comment type="caution">
    <text evidence="6">The sequence shown here is derived from an EMBL/GenBank/DDBJ whole genome shotgun (WGS) entry which is preliminary data.</text>
</comment>
<protein>
    <recommendedName>
        <fullName evidence="8">GMC oxidoreductase</fullName>
    </recommendedName>
</protein>
<dbReference type="InterPro" id="IPR012132">
    <property type="entry name" value="GMC_OxRdtase"/>
</dbReference>
<evidence type="ECO:0008006" key="8">
    <source>
        <dbReference type="Google" id="ProtNLM"/>
    </source>
</evidence>
<evidence type="ECO:0000313" key="7">
    <source>
        <dbReference type="Proteomes" id="UP000664132"/>
    </source>
</evidence>
<evidence type="ECO:0000256" key="3">
    <source>
        <dbReference type="SAM" id="SignalP"/>
    </source>
</evidence>
<keyword evidence="2" id="KW-0285">Flavoprotein</keyword>
<evidence type="ECO:0000259" key="5">
    <source>
        <dbReference type="Pfam" id="PF05199"/>
    </source>
</evidence>
<proteinExistence type="inferred from homology"/>
<dbReference type="EMBL" id="JAFJYH010000646">
    <property type="protein sequence ID" value="KAG4410605.1"/>
    <property type="molecule type" value="Genomic_DNA"/>
</dbReference>
<dbReference type="PANTHER" id="PTHR11552">
    <property type="entry name" value="GLUCOSE-METHANOL-CHOLINE GMC OXIDOREDUCTASE"/>
    <property type="match status" value="1"/>
</dbReference>
<keyword evidence="2" id="KW-0274">FAD</keyword>
<dbReference type="OrthoDB" id="269227at2759"/>
<dbReference type="PANTHER" id="PTHR11552:SF213">
    <property type="entry name" value="DEHYDROGENASE, PUTATIVE-RELATED"/>
    <property type="match status" value="1"/>
</dbReference>
<dbReference type="SUPFAM" id="SSF54373">
    <property type="entry name" value="FAD-linked reductases, C-terminal domain"/>
    <property type="match status" value="1"/>
</dbReference>